<feature type="region of interest" description="Disordered" evidence="3">
    <location>
        <begin position="417"/>
        <end position="437"/>
    </location>
</feature>
<keyword evidence="1 2" id="KW-0175">Coiled coil</keyword>
<accession>A0ABM0JSE3</accession>
<feature type="domain" description="Protein FAM184A/B N-terminal" evidence="4">
    <location>
        <begin position="48"/>
        <end position="258"/>
    </location>
</feature>
<evidence type="ECO:0000256" key="3">
    <source>
        <dbReference type="SAM" id="MobiDB-lite"/>
    </source>
</evidence>
<feature type="region of interest" description="Disordered" evidence="3">
    <location>
        <begin position="1037"/>
        <end position="1098"/>
    </location>
</feature>
<organism evidence="5 6">
    <name type="scientific">Aplysia californica</name>
    <name type="common">California sea hare</name>
    <dbReference type="NCBI Taxonomy" id="6500"/>
    <lineage>
        <taxon>Eukaryota</taxon>
        <taxon>Metazoa</taxon>
        <taxon>Spiralia</taxon>
        <taxon>Lophotrochozoa</taxon>
        <taxon>Mollusca</taxon>
        <taxon>Gastropoda</taxon>
        <taxon>Heterobranchia</taxon>
        <taxon>Euthyneura</taxon>
        <taxon>Tectipleura</taxon>
        <taxon>Aplysiida</taxon>
        <taxon>Aplysioidea</taxon>
        <taxon>Aplysiidae</taxon>
        <taxon>Aplysia</taxon>
    </lineage>
</organism>
<feature type="region of interest" description="Disordered" evidence="3">
    <location>
        <begin position="702"/>
        <end position="722"/>
    </location>
</feature>
<dbReference type="RefSeq" id="XP_005100439.2">
    <property type="nucleotide sequence ID" value="XM_005100382.3"/>
</dbReference>
<evidence type="ECO:0000256" key="1">
    <source>
        <dbReference type="ARBA" id="ARBA00023054"/>
    </source>
</evidence>
<dbReference type="GeneID" id="101856434"/>
<evidence type="ECO:0000259" key="4">
    <source>
        <dbReference type="Pfam" id="PF15665"/>
    </source>
</evidence>
<keyword evidence="5" id="KW-1185">Reference proteome</keyword>
<feature type="region of interest" description="Disordered" evidence="3">
    <location>
        <begin position="346"/>
        <end position="365"/>
    </location>
</feature>
<feature type="coiled-coil region" evidence="2">
    <location>
        <begin position="56"/>
        <end position="136"/>
    </location>
</feature>
<dbReference type="PANTHER" id="PTHR18870:SF9">
    <property type="entry name" value="PROTEIN TAG-278-RELATED"/>
    <property type="match status" value="1"/>
</dbReference>
<dbReference type="InterPro" id="IPR039478">
    <property type="entry name" value="FAM184A/B_N"/>
</dbReference>
<protein>
    <submittedName>
        <fullName evidence="6">Protein FAM184A</fullName>
    </submittedName>
</protein>
<evidence type="ECO:0000256" key="2">
    <source>
        <dbReference type="SAM" id="Coils"/>
    </source>
</evidence>
<reference evidence="6" key="1">
    <citation type="submission" date="2025-08" db="UniProtKB">
        <authorList>
            <consortium name="RefSeq"/>
        </authorList>
    </citation>
    <scope>IDENTIFICATION</scope>
</reference>
<proteinExistence type="predicted"/>
<name>A0ABM0JSE3_APLCA</name>
<sequence length="1098" mass="126827">MASGAKMSYNHFQSGKFGGLPQASQKDAEVTQDMHLKMSKKIAQLTKVIYALNTKNDENETVLQALREQHEEEIQQILADTKQKVAVYKDRLDEESDHQATIEALQTRIAEHQSQQAAIEEQFSQYKINIREKQEKEREDYAAKLFDMSHEVLKAKKDFEDHIDKFNSWKERINAQHSTAVAELGSKHQREMEDLRSFQRNQDDTWLNQCAQIEEKFKDQIESLKSQIEAMEAEKVSLNEEYTAKLEKAKAFYEKELEALRLNQTQEHSVEVEGLKKEIDRLKGDFGANDKELRVQIDRLVRQLADTEDSLEASRKEQQILQAELAGRNSSSSELAKQLEDLREQLASQSSKLHSTETELAGSKQHVADLADELSKKSTLLGELEAHNMQKESIISSLRDELEKLRQQLTRVDAERTSLLSQQQSSSSEQKSQLQSLRQALEDMTVEKETQKQRFEKQIKSLQDELEKTEKSLKEEMALKLSEMEKSHVEARESDRKCAAEVLTATKQELKENHEKEMSQAKSDYEALQQEFEQVKADLKSRLAAAEEELRRMEQMIKQSEEGLGSASGQLKSMKEAAEHLRTELEKTRSELKFSKTTAASLQSELDKAKLMYEGKMTEMDMRLKTKVEEVSQEMEAKWKETMKSESSKLRQELTSQMENEKRAALSQLSQLKDQEIAAVRAGLDSQMEHLRRQIQELQTSLEQSKSLGDEQKAKWEHQLEREQSRLSKEMLEAANDYAVKIAAMEKMHAGELERLEAQKDQEKLDQEKTLHTKHLEELQGQMAAHRAALDNASQLEKRQRQEALDELKGRHAQEMEELRSQLELQKQLDIDTIKKNHAAEISAARMELDRAVEISRQKDRDHQMQMEELRTEIGHREQHIKNLQEQLRALQAEINRLKQEIDSKLMEIKQVHKQASQQLRVQEDKLTKQQQQALDNMSADHLREQQEMLGQFTAAQEMLKDKISALQIELHEAQTRYEQRESRPDDLELIESLRCEVSERETRIKDLIDEKRFYQLELVNRETNFNKVFNSSPNVGVLNPFSKPKKKGEKGPSLTMGAAGSGSHQRLDPLPGSPLHDGKLNPTKPLPQPNFTKKFVK</sequence>
<dbReference type="PANTHER" id="PTHR18870">
    <property type="entry name" value="PROTEIN TAG-278-RELATED"/>
    <property type="match status" value="1"/>
</dbReference>
<dbReference type="Proteomes" id="UP000694888">
    <property type="component" value="Unplaced"/>
</dbReference>
<feature type="coiled-coil region" evidence="2">
    <location>
        <begin position="867"/>
        <end position="933"/>
    </location>
</feature>
<feature type="coiled-coil region" evidence="2">
    <location>
        <begin position="776"/>
        <end position="829"/>
    </location>
</feature>
<evidence type="ECO:0000313" key="6">
    <source>
        <dbReference type="RefSeq" id="XP_005100439.2"/>
    </source>
</evidence>
<feature type="compositionally biased region" description="Low complexity" evidence="3">
    <location>
        <begin position="418"/>
        <end position="437"/>
    </location>
</feature>
<gene>
    <name evidence="6" type="primary">LOC101856434</name>
</gene>
<feature type="compositionally biased region" description="Basic and acidic residues" evidence="3">
    <location>
        <begin position="708"/>
        <end position="722"/>
    </location>
</feature>
<dbReference type="Pfam" id="PF15665">
    <property type="entry name" value="FAM184"/>
    <property type="match status" value="1"/>
</dbReference>
<feature type="coiled-coil region" evidence="2">
    <location>
        <begin position="957"/>
        <end position="1011"/>
    </location>
</feature>
<evidence type="ECO:0000313" key="5">
    <source>
        <dbReference type="Proteomes" id="UP000694888"/>
    </source>
</evidence>